<keyword evidence="1" id="KW-0472">Membrane</keyword>
<evidence type="ECO:0000313" key="3">
    <source>
        <dbReference type="Proteomes" id="UP000183758"/>
    </source>
</evidence>
<reference evidence="2 3" key="1">
    <citation type="journal article" date="2016" name="Environ. Microbiol.">
        <title>Genomic resolution of a cold subsurface aquifer community provides metabolic insights for novel microbes adapted to high CO concentrations.</title>
        <authorList>
            <person name="Probst A.J."/>
            <person name="Castelle C.J."/>
            <person name="Singh A."/>
            <person name="Brown C.T."/>
            <person name="Anantharaman K."/>
            <person name="Sharon I."/>
            <person name="Hug L.A."/>
            <person name="Burstein D."/>
            <person name="Emerson J.B."/>
            <person name="Thomas B.C."/>
            <person name="Banfield J.F."/>
        </authorList>
    </citation>
    <scope>NUCLEOTIDE SEQUENCE [LARGE SCALE GENOMIC DNA]</scope>
    <source>
        <strain evidence="2">CG2_30_33_16</strain>
    </source>
</reference>
<evidence type="ECO:0000313" key="2">
    <source>
        <dbReference type="EMBL" id="OIP84525.1"/>
    </source>
</evidence>
<dbReference type="Pfam" id="PF14584">
    <property type="entry name" value="DUF4446"/>
    <property type="match status" value="1"/>
</dbReference>
<keyword evidence="1" id="KW-0812">Transmembrane</keyword>
<gene>
    <name evidence="2" type="ORF">AUK04_02310</name>
</gene>
<feature type="transmembrane region" description="Helical" evidence="1">
    <location>
        <begin position="6"/>
        <end position="25"/>
    </location>
</feature>
<sequence length="151" mass="17225">MTDMLTPILAAFFFAWLIMLSYIVYKLKKHYSGLVKPSGKQTLSEILDSLLQEEKNNRIHLKQQEIQISKLQSLSQTHFAKLGLVNYHPFGKTSSDQSFVMALLSEKKDGIVLNFIYTHEGIRIYTKIVKMGKGEAYELSAEENEAIHSAK</sequence>
<accession>A0A1J5HH53</accession>
<dbReference type="EMBL" id="MNZM01000054">
    <property type="protein sequence ID" value="OIP84525.1"/>
    <property type="molecule type" value="Genomic_DNA"/>
</dbReference>
<keyword evidence="1" id="KW-1133">Transmembrane helix</keyword>
<evidence type="ECO:0008006" key="4">
    <source>
        <dbReference type="Google" id="ProtNLM"/>
    </source>
</evidence>
<protein>
    <recommendedName>
        <fullName evidence="4">DUF4446 domain-containing protein</fullName>
    </recommendedName>
</protein>
<dbReference type="AlphaFoldDB" id="A0A1J5HH53"/>
<proteinExistence type="predicted"/>
<dbReference type="InterPro" id="IPR027981">
    <property type="entry name" value="DUF4446"/>
</dbReference>
<organism evidence="2 3">
    <name type="scientific">Candidatus Roizmanbacteria bacterium CG2_30_33_16</name>
    <dbReference type="NCBI Taxonomy" id="1805340"/>
    <lineage>
        <taxon>Bacteria</taxon>
        <taxon>Candidatus Roizmaniibacteriota</taxon>
    </lineage>
</organism>
<evidence type="ECO:0000256" key="1">
    <source>
        <dbReference type="SAM" id="Phobius"/>
    </source>
</evidence>
<comment type="caution">
    <text evidence="2">The sequence shown here is derived from an EMBL/GenBank/DDBJ whole genome shotgun (WGS) entry which is preliminary data.</text>
</comment>
<dbReference type="Proteomes" id="UP000183758">
    <property type="component" value="Unassembled WGS sequence"/>
</dbReference>
<name>A0A1J5HH53_9BACT</name>